<feature type="domain" description="Outer membrane protein beta-barrel" evidence="3">
    <location>
        <begin position="9"/>
        <end position="178"/>
    </location>
</feature>
<gene>
    <name evidence="4" type="ORF">DFQ10_108160</name>
</gene>
<evidence type="ECO:0000256" key="2">
    <source>
        <dbReference type="SAM" id="SignalP"/>
    </source>
</evidence>
<dbReference type="InterPro" id="IPR027385">
    <property type="entry name" value="Beta-barrel_OMP"/>
</dbReference>
<name>A0A3D9GZS4_9FLAO</name>
<evidence type="ECO:0000259" key="3">
    <source>
        <dbReference type="Pfam" id="PF13505"/>
    </source>
</evidence>
<evidence type="ECO:0000256" key="1">
    <source>
        <dbReference type="ARBA" id="ARBA00022729"/>
    </source>
</evidence>
<dbReference type="RefSeq" id="WP_115818392.1">
    <property type="nucleotide sequence ID" value="NZ_QRDV01000008.1"/>
</dbReference>
<accession>A0A3D9GZS4</accession>
<dbReference type="Proteomes" id="UP000256980">
    <property type="component" value="Unassembled WGS sequence"/>
</dbReference>
<evidence type="ECO:0000313" key="4">
    <source>
        <dbReference type="EMBL" id="RED42753.1"/>
    </source>
</evidence>
<keyword evidence="1 2" id="KW-0732">Signal</keyword>
<keyword evidence="5" id="KW-1185">Reference proteome</keyword>
<protein>
    <submittedName>
        <fullName evidence="4">Outer membrane protein with beta-barrel domain</fullName>
    </submittedName>
</protein>
<dbReference type="Pfam" id="PF13505">
    <property type="entry name" value="OMP_b-brl"/>
    <property type="match status" value="1"/>
</dbReference>
<feature type="signal peptide" evidence="2">
    <location>
        <begin position="1"/>
        <end position="20"/>
    </location>
</feature>
<dbReference type="OrthoDB" id="947434at2"/>
<comment type="caution">
    <text evidence="4">The sequence shown here is derived from an EMBL/GenBank/DDBJ whole genome shotgun (WGS) entry which is preliminary data.</text>
</comment>
<dbReference type="SUPFAM" id="SSF56925">
    <property type="entry name" value="OMPA-like"/>
    <property type="match status" value="1"/>
</dbReference>
<dbReference type="AlphaFoldDB" id="A0A3D9GZS4"/>
<reference evidence="4 5" key="1">
    <citation type="submission" date="2018-07" db="EMBL/GenBank/DDBJ databases">
        <title>Genomic Encyclopedia of Type Strains, Phase III (KMG-III): the genomes of soil and plant-associated and newly described type strains.</title>
        <authorList>
            <person name="Whitman W."/>
        </authorList>
    </citation>
    <scope>NUCLEOTIDE SEQUENCE [LARGE SCALE GENOMIC DNA]</scope>
    <source>
        <strain evidence="4 5">CECT 7946</strain>
    </source>
</reference>
<feature type="chain" id="PRO_5017705877" evidence="2">
    <location>
        <begin position="21"/>
        <end position="179"/>
    </location>
</feature>
<sequence>MKKLLLTSLILVLAISSLSAQTEFGVKSGYFKSFRETNTTFEGDGLKNNKNYNDGLYIGAFVEFSISERFYIQPEVTYVNIKNDFDQLQIPVLAKYRIGKKFKVLAGPNLGFLLNTNENFHSYYLGVSLGVSYDITNRLSIEARYNLALSNSLKDDFSSSSDLFAEFNGFQFGLVYRFD</sequence>
<dbReference type="Gene3D" id="2.40.160.20">
    <property type="match status" value="1"/>
</dbReference>
<dbReference type="InterPro" id="IPR011250">
    <property type="entry name" value="OMP/PagP_B-barrel"/>
</dbReference>
<dbReference type="EMBL" id="QRDV01000008">
    <property type="protein sequence ID" value="RED42753.1"/>
    <property type="molecule type" value="Genomic_DNA"/>
</dbReference>
<evidence type="ECO:0000313" key="5">
    <source>
        <dbReference type="Proteomes" id="UP000256980"/>
    </source>
</evidence>
<proteinExistence type="predicted"/>
<organism evidence="4 5">
    <name type="scientific">Winogradskyella eximia</name>
    <dbReference type="NCBI Taxonomy" id="262006"/>
    <lineage>
        <taxon>Bacteria</taxon>
        <taxon>Pseudomonadati</taxon>
        <taxon>Bacteroidota</taxon>
        <taxon>Flavobacteriia</taxon>
        <taxon>Flavobacteriales</taxon>
        <taxon>Flavobacteriaceae</taxon>
        <taxon>Winogradskyella</taxon>
    </lineage>
</organism>